<dbReference type="InterPro" id="IPR046349">
    <property type="entry name" value="C1-like_sf"/>
</dbReference>
<evidence type="ECO:0000259" key="10">
    <source>
        <dbReference type="PROSITE" id="PS51741"/>
    </source>
</evidence>
<feature type="region of interest" description="Disordered" evidence="7">
    <location>
        <begin position="1263"/>
        <end position="1283"/>
    </location>
</feature>
<evidence type="ECO:0000256" key="6">
    <source>
        <dbReference type="PROSITE-ProRule" id="PRU01077"/>
    </source>
</evidence>
<feature type="domain" description="Rho-GAP" evidence="9">
    <location>
        <begin position="694"/>
        <end position="892"/>
    </location>
</feature>
<dbReference type="Proteomes" id="UP001208570">
    <property type="component" value="Unassembled WGS sequence"/>
</dbReference>
<feature type="domain" description="Phorbol-ester/DAG-type" evidence="8">
    <location>
        <begin position="635"/>
        <end position="680"/>
    </location>
</feature>
<feature type="compositionally biased region" description="Low complexity" evidence="7">
    <location>
        <begin position="1108"/>
        <end position="1121"/>
    </location>
</feature>
<keyword evidence="5 6" id="KW-0175">Coiled coil</keyword>
<dbReference type="Gene3D" id="1.10.555.10">
    <property type="entry name" value="Rho GTPase activation protein"/>
    <property type="match status" value="1"/>
</dbReference>
<feature type="region of interest" description="Disordered" evidence="7">
    <location>
        <begin position="1049"/>
        <end position="1123"/>
    </location>
</feature>
<dbReference type="GO" id="GO:0051056">
    <property type="term" value="P:regulation of small GTPase mediated signal transduction"/>
    <property type="evidence" value="ECO:0007669"/>
    <property type="project" value="UniProtKB-ARBA"/>
</dbReference>
<protein>
    <submittedName>
        <fullName evidence="11">Uncharacterized protein</fullName>
    </submittedName>
</protein>
<sequence length="1330" mass="146587">MASVGKKLAQNIAAKGRALKPNFPARKPGHSKDELDVDIHCRAAAHRKNSHDCLSANIGVGTPLYKTAKSSSLSSIHSQSPETPLDHEQIVMLTHFVRNLSDGLAKLKAVFCEKGQMTAEELRVAAHDKLGDVLSILKDILQKYPALHTTDVLTTAAMLITKIKSAHYEDVSNDAGNLLYMIDQLSLAFSSSVSDYLMGDIDNFPTIGKTKSYDNLAMRDTVDDQAVSPEKSPQDLSDDVDKVLQHLESHAGVDYALMQAKLWAKYVKEIISYVEKKNALQNEYSKNLSKLANSIKNSVVKESYLPMQAIFCTAFDQDMDFSAASQATCNMIQSQKFVEPLNARRMDHEKTRKLLKDMWTKELKRMQDAVSNLHKAKTNYITRQQELEKAREAAQKADGENQSQGTTAQAKTLEKKRKLEDEALHKAGEAERTYKACVAEANYRQKSLEKIKVTVAYFHLLHTLSAPKPVQFQALCEASEQYDPGSQYIEYVKRIHVVSDSASTLEPFVFEQYTPELKTHEVRKPSSHSSASSNEQHMHPDSSPMINRDGKPVNTLKVHGEDDTDSVSDSSSRSQESSPTASPYQGHRSALLVGSHSLSKLGDGIRDKFDSRLGVVNEQVCMTFHGVKLSPAARTHLFKKLRTLSKCRECEAYVYFQGAECELCGLTSHRKCLETLHWECGHKSLQKSMTTFGVDFSEHVQETQSDIPRLLWKCTKEIDERGLDVKGIYRVSGVKSKVESLCQEFEVDESSVELSDHHPNVIANVLKLYLRQLPEPLMSFEIYPELIKLAKTEQQAGGGQGPADSEVLSKLKSLVHQLPEAQFKTCGHLMHHLKRVTEAQDTNQMSAYNLGVVFGPTLLRQSEDAVSLDSLLDTPCQTRMIELMIVNADKIFGPVEQFMPSGNKDLSDTDGKETTVEQEQIPEGEVMTEDTAEGRVSPSITGANDSVKRQVPEIKRDLIGTEMVQPSASPESSSPTPTLLEIATGQNSPKLGDNPPSPVNVNTQDTFVAVKDSVIAAVDLPEPYLSGDYITGFKATHSVTLQYQNLSPPQNTSSVILSQGDHSPINPSYSSGSETSGTNTSSPHRGRKKILTAQVLKSRDSSPSEAAKLPPLTKPKLFTPPQHRRLCKTGTGGLLDRPTTPDPFFDDSDDSLSGSLTDMTCLSLPTSLSSFATVPRITTKTVEISSHSGRLSPVDITISDQIYSSSHSIQSTNSQSVEKNTNNNSSSDESKGILHAFSATTLSVPLPRMGRRMTYDISFVHTQPDVQSPGSRDDQIAHSSSQHLTVDTRVQSRRLSTGAVCVQEGIHVGTSPLLGHKVVLKDNARQPKYV</sequence>
<dbReference type="PANTHER" id="PTHR15228">
    <property type="entry name" value="SPERMATHECAL PHYSIOLOGY VARIANT"/>
    <property type="match status" value="1"/>
</dbReference>
<keyword evidence="2" id="KW-0479">Metal-binding</keyword>
<evidence type="ECO:0000256" key="7">
    <source>
        <dbReference type="SAM" id="MobiDB-lite"/>
    </source>
</evidence>
<keyword evidence="4" id="KW-0862">Zinc</keyword>
<feature type="region of interest" description="Disordered" evidence="7">
    <location>
        <begin position="389"/>
        <end position="416"/>
    </location>
</feature>
<dbReference type="InterPro" id="IPR008936">
    <property type="entry name" value="Rho_GTPase_activation_prot"/>
</dbReference>
<evidence type="ECO:0000259" key="8">
    <source>
        <dbReference type="PROSITE" id="PS50081"/>
    </source>
</evidence>
<feature type="compositionally biased region" description="Polar residues" evidence="7">
    <location>
        <begin position="1217"/>
        <end position="1227"/>
    </location>
</feature>
<feature type="compositionally biased region" description="Basic and acidic residues" evidence="7">
    <location>
        <begin position="389"/>
        <end position="399"/>
    </location>
</feature>
<dbReference type="Gene3D" id="1.20.1270.60">
    <property type="entry name" value="Arfaptin homology (AH) domain/BAR domain"/>
    <property type="match status" value="1"/>
</dbReference>
<feature type="compositionally biased region" description="Polar residues" evidence="7">
    <location>
        <begin position="1049"/>
        <end position="1067"/>
    </location>
</feature>
<evidence type="ECO:0000256" key="4">
    <source>
        <dbReference type="ARBA" id="ARBA00022833"/>
    </source>
</evidence>
<evidence type="ECO:0000256" key="3">
    <source>
        <dbReference type="ARBA" id="ARBA00022771"/>
    </source>
</evidence>
<feature type="region of interest" description="Disordered" evidence="7">
    <location>
        <begin position="1207"/>
        <end position="1229"/>
    </location>
</feature>
<dbReference type="InterPro" id="IPR057028">
    <property type="entry name" value="RHG29_45_N"/>
</dbReference>
<dbReference type="InterPro" id="IPR051025">
    <property type="entry name" value="RhoGAP"/>
</dbReference>
<evidence type="ECO:0000256" key="1">
    <source>
        <dbReference type="ARBA" id="ARBA00022468"/>
    </source>
</evidence>
<reference evidence="11" key="1">
    <citation type="journal article" date="2023" name="Mol. Biol. Evol.">
        <title>Third-Generation Sequencing Reveals the Adaptive Role of the Epigenome in Three Deep-Sea Polychaetes.</title>
        <authorList>
            <person name="Perez M."/>
            <person name="Aroh O."/>
            <person name="Sun Y."/>
            <person name="Lan Y."/>
            <person name="Juniper S.K."/>
            <person name="Young C.R."/>
            <person name="Angers B."/>
            <person name="Qian P.Y."/>
        </authorList>
    </citation>
    <scope>NUCLEOTIDE SEQUENCE</scope>
    <source>
        <strain evidence="11">P08H-3</strain>
    </source>
</reference>
<evidence type="ECO:0000256" key="2">
    <source>
        <dbReference type="ARBA" id="ARBA00022723"/>
    </source>
</evidence>
<dbReference type="InterPro" id="IPR002219">
    <property type="entry name" value="PKC_DAG/PE"/>
</dbReference>
<dbReference type="PROSITE" id="PS00479">
    <property type="entry name" value="ZF_DAG_PE_1"/>
    <property type="match status" value="1"/>
</dbReference>
<evidence type="ECO:0000256" key="5">
    <source>
        <dbReference type="ARBA" id="ARBA00023054"/>
    </source>
</evidence>
<feature type="compositionally biased region" description="Low complexity" evidence="7">
    <location>
        <begin position="1207"/>
        <end position="1216"/>
    </location>
</feature>
<keyword evidence="1" id="KW-0343">GTPase activation</keyword>
<keyword evidence="12" id="KW-1185">Reference proteome</keyword>
<name>A0AAD9NEV3_9ANNE</name>
<dbReference type="GO" id="GO:0007165">
    <property type="term" value="P:signal transduction"/>
    <property type="evidence" value="ECO:0007669"/>
    <property type="project" value="InterPro"/>
</dbReference>
<dbReference type="SUPFAM" id="SSF57889">
    <property type="entry name" value="Cysteine-rich domain"/>
    <property type="match status" value="1"/>
</dbReference>
<feature type="compositionally biased region" description="Polar residues" evidence="7">
    <location>
        <begin position="400"/>
        <end position="410"/>
    </location>
</feature>
<feature type="region of interest" description="Disordered" evidence="7">
    <location>
        <begin position="901"/>
        <end position="921"/>
    </location>
</feature>
<dbReference type="CDD" id="cd20816">
    <property type="entry name" value="C1_GMIP-like"/>
    <property type="match status" value="1"/>
</dbReference>
<evidence type="ECO:0000313" key="12">
    <source>
        <dbReference type="Proteomes" id="UP001208570"/>
    </source>
</evidence>
<dbReference type="SUPFAM" id="SSF48350">
    <property type="entry name" value="GTPase activation domain, GAP"/>
    <property type="match status" value="1"/>
</dbReference>
<evidence type="ECO:0000259" key="9">
    <source>
        <dbReference type="PROSITE" id="PS50238"/>
    </source>
</evidence>
<feature type="region of interest" description="Disordered" evidence="7">
    <location>
        <begin position="963"/>
        <end position="996"/>
    </location>
</feature>
<evidence type="ECO:0000313" key="11">
    <source>
        <dbReference type="EMBL" id="KAK2167692.1"/>
    </source>
</evidence>
<dbReference type="InterPro" id="IPR000198">
    <property type="entry name" value="RhoGAP_dom"/>
</dbReference>
<organism evidence="11 12">
    <name type="scientific">Paralvinella palmiformis</name>
    <dbReference type="NCBI Taxonomy" id="53620"/>
    <lineage>
        <taxon>Eukaryota</taxon>
        <taxon>Metazoa</taxon>
        <taxon>Spiralia</taxon>
        <taxon>Lophotrochozoa</taxon>
        <taxon>Annelida</taxon>
        <taxon>Polychaeta</taxon>
        <taxon>Sedentaria</taxon>
        <taxon>Canalipalpata</taxon>
        <taxon>Terebellida</taxon>
        <taxon>Terebelliformia</taxon>
        <taxon>Alvinellidae</taxon>
        <taxon>Paralvinella</taxon>
    </lineage>
</organism>
<accession>A0AAD9NEV3</accession>
<dbReference type="InterPro" id="IPR031160">
    <property type="entry name" value="F_BAR_dom"/>
</dbReference>
<dbReference type="SUPFAM" id="SSF103657">
    <property type="entry name" value="BAR/IMD domain-like"/>
    <property type="match status" value="1"/>
</dbReference>
<dbReference type="SMART" id="SM00324">
    <property type="entry name" value="RhoGAP"/>
    <property type="match status" value="1"/>
</dbReference>
<gene>
    <name evidence="11" type="ORF">LSH36_25g06034</name>
</gene>
<dbReference type="PROSITE" id="PS50238">
    <property type="entry name" value="RHOGAP"/>
    <property type="match status" value="1"/>
</dbReference>
<dbReference type="Pfam" id="PF00620">
    <property type="entry name" value="RhoGAP"/>
    <property type="match status" value="1"/>
</dbReference>
<dbReference type="Pfam" id="PF22699">
    <property type="entry name" value="GMIP-like_FCH"/>
    <property type="match status" value="1"/>
</dbReference>
<feature type="compositionally biased region" description="Low complexity" evidence="7">
    <location>
        <begin position="567"/>
        <end position="578"/>
    </location>
</feature>
<dbReference type="PANTHER" id="PTHR15228:SF25">
    <property type="entry name" value="F-BAR DOMAIN-CONTAINING PROTEIN"/>
    <property type="match status" value="1"/>
</dbReference>
<feature type="domain" description="F-BAR" evidence="10">
    <location>
        <begin position="229"/>
        <end position="513"/>
    </location>
</feature>
<feature type="region of interest" description="Disordered" evidence="7">
    <location>
        <begin position="519"/>
        <end position="586"/>
    </location>
</feature>
<keyword evidence="3" id="KW-0863">Zinc-finger</keyword>
<dbReference type="GO" id="GO:0008270">
    <property type="term" value="F:zinc ion binding"/>
    <property type="evidence" value="ECO:0007669"/>
    <property type="project" value="UniProtKB-KW"/>
</dbReference>
<feature type="compositionally biased region" description="Basic and acidic residues" evidence="7">
    <location>
        <begin position="905"/>
        <end position="915"/>
    </location>
</feature>
<feature type="compositionally biased region" description="Low complexity" evidence="7">
    <location>
        <begin position="966"/>
        <end position="981"/>
    </location>
</feature>
<feature type="compositionally biased region" description="Low complexity" evidence="7">
    <location>
        <begin position="1068"/>
        <end position="1082"/>
    </location>
</feature>
<dbReference type="PROSITE" id="PS50081">
    <property type="entry name" value="ZF_DAG_PE_2"/>
    <property type="match status" value="1"/>
</dbReference>
<proteinExistence type="predicted"/>
<dbReference type="PROSITE" id="PS51741">
    <property type="entry name" value="F_BAR"/>
    <property type="match status" value="1"/>
</dbReference>
<comment type="caution">
    <text evidence="11">The sequence shown here is derived from an EMBL/GenBank/DDBJ whole genome shotgun (WGS) entry which is preliminary data.</text>
</comment>
<dbReference type="InterPro" id="IPR054713">
    <property type="entry name" value="GMIP/FCHO2-like_FCH"/>
</dbReference>
<dbReference type="Pfam" id="PF24235">
    <property type="entry name" value="RHG29_45_N"/>
    <property type="match status" value="1"/>
</dbReference>
<dbReference type="InterPro" id="IPR027267">
    <property type="entry name" value="AH/BAR_dom_sf"/>
</dbReference>
<dbReference type="GO" id="GO:0005096">
    <property type="term" value="F:GTPase activator activity"/>
    <property type="evidence" value="ECO:0007669"/>
    <property type="project" value="UniProtKB-KW"/>
</dbReference>
<dbReference type="EMBL" id="JAODUP010000025">
    <property type="protein sequence ID" value="KAK2167692.1"/>
    <property type="molecule type" value="Genomic_DNA"/>
</dbReference>